<dbReference type="CDD" id="cd14066">
    <property type="entry name" value="STKc_IRAK"/>
    <property type="match status" value="1"/>
</dbReference>
<dbReference type="GO" id="GO:0016020">
    <property type="term" value="C:membrane"/>
    <property type="evidence" value="ECO:0007669"/>
    <property type="project" value="TreeGrafter"/>
</dbReference>
<dbReference type="FunFam" id="1.10.510.10:FF:000583">
    <property type="entry name" value="Inactive leucine-rich repeat receptor-like protein kinase CORYNE"/>
    <property type="match status" value="1"/>
</dbReference>
<keyword evidence="2" id="KW-0732">Signal</keyword>
<evidence type="ECO:0000256" key="1">
    <source>
        <dbReference type="SAM" id="Phobius"/>
    </source>
</evidence>
<proteinExistence type="predicted"/>
<feature type="transmembrane region" description="Helical" evidence="1">
    <location>
        <begin position="58"/>
        <end position="84"/>
    </location>
</feature>
<dbReference type="FunFam" id="3.30.200.20:FF:000669">
    <property type="entry name" value="Inactive leucine-rich repeat receptor-like protein kinase CORYNE"/>
    <property type="match status" value="1"/>
</dbReference>
<dbReference type="EMBL" id="JACEGQ020000003">
    <property type="protein sequence ID" value="KAH8512990.1"/>
    <property type="molecule type" value="Genomic_DNA"/>
</dbReference>
<feature type="domain" description="Protein kinase" evidence="3">
    <location>
        <begin position="113"/>
        <end position="395"/>
    </location>
</feature>
<dbReference type="InterPro" id="IPR009856">
    <property type="entry name" value="Lir1"/>
</dbReference>
<name>A0A8T2Z6Q7_POPDE</name>
<dbReference type="GO" id="GO:0004672">
    <property type="term" value="F:protein kinase activity"/>
    <property type="evidence" value="ECO:0007669"/>
    <property type="project" value="InterPro"/>
</dbReference>
<dbReference type="GO" id="GO:0009507">
    <property type="term" value="C:chloroplast"/>
    <property type="evidence" value="ECO:0007669"/>
    <property type="project" value="InterPro"/>
</dbReference>
<organism evidence="4 5">
    <name type="scientific">Populus deltoides</name>
    <name type="common">Eastern poplar</name>
    <name type="synonym">Eastern cottonwood</name>
    <dbReference type="NCBI Taxonomy" id="3696"/>
    <lineage>
        <taxon>Eukaryota</taxon>
        <taxon>Viridiplantae</taxon>
        <taxon>Streptophyta</taxon>
        <taxon>Embryophyta</taxon>
        <taxon>Tracheophyta</taxon>
        <taxon>Spermatophyta</taxon>
        <taxon>Magnoliopsida</taxon>
        <taxon>eudicotyledons</taxon>
        <taxon>Gunneridae</taxon>
        <taxon>Pentapetalae</taxon>
        <taxon>rosids</taxon>
        <taxon>fabids</taxon>
        <taxon>Malpighiales</taxon>
        <taxon>Salicaceae</taxon>
        <taxon>Saliceae</taxon>
        <taxon>Populus</taxon>
    </lineage>
</organism>
<sequence>MEKRRYSLRVSNSKVTASLLFVFVLCLYYASVQCQESSKVTPPSPSTPTQSKNGLKRILVSIFLGVLTGLIGAVVFAFVVRFLVRYMKRTPILKGPVIFSPKITPKSLQSALENENQLLGSSSNGKYYRTALDNGLTIAVKRFEPFEIGSPERQSKSVKRRIQQELEMLASLRHRNLMSLRAYVREPDRFSLVYDYVPTGSLEDAMNRVRENELQLGWEVRLRIAVGVIKGLRYLHFECAPQILHYNLKLRNVILDAEFEPRLADFGLAKLTPNLDRTTSGYSAPECFQDCRYSDKSDVFSFGMILGVLLTGRDPTDPFFGETASGGSLGRWLRHLQQAGEAREALDKSLLGEEVEEDEMLMAVRIAVVCQSEMPADRPSSDELVPMLSQLHIHVDQLFSQIGKEVMMWSPMVAFFLWFPPILEFVSSANYHTVVCSVVYLTSAVTEDWQLVNVHEPLNFTASDRTGVEVDFIAGPSRGYRLPIAPPIKASSPAANDTSIVVYSSFSSVFPGEASETIGGEACDVEMYPEVKLKPDARNTPRSTSEQIDREYLEYNSPKKVFQEETCDDLGGEFCDPGYQG</sequence>
<dbReference type="PANTHER" id="PTHR48055">
    <property type="entry name" value="LEUCINE-RICH REPEAT RECEPTOR PROTEIN KINASE EMS1"/>
    <property type="match status" value="1"/>
</dbReference>
<dbReference type="Gene3D" id="1.10.510.10">
    <property type="entry name" value="Transferase(Phosphotransferase) domain 1"/>
    <property type="match status" value="1"/>
</dbReference>
<dbReference type="InterPro" id="IPR051564">
    <property type="entry name" value="LRR_receptor-like_kinase"/>
</dbReference>
<evidence type="ECO:0000313" key="5">
    <source>
        <dbReference type="Proteomes" id="UP000807159"/>
    </source>
</evidence>
<accession>A0A8T2Z6Q7</accession>
<dbReference type="InterPro" id="IPR011009">
    <property type="entry name" value="Kinase-like_dom_sf"/>
</dbReference>
<keyword evidence="1" id="KW-0812">Transmembrane</keyword>
<dbReference type="Pfam" id="PF00069">
    <property type="entry name" value="Pkinase"/>
    <property type="match status" value="1"/>
</dbReference>
<feature type="signal peptide" evidence="2">
    <location>
        <begin position="1"/>
        <end position="34"/>
    </location>
</feature>
<gene>
    <name evidence="4" type="ORF">H0E87_006335</name>
</gene>
<dbReference type="Proteomes" id="UP000807159">
    <property type="component" value="Chromosome 3"/>
</dbReference>
<dbReference type="PROSITE" id="PS50011">
    <property type="entry name" value="PROTEIN_KINASE_DOM"/>
    <property type="match status" value="1"/>
</dbReference>
<dbReference type="InterPro" id="IPR000719">
    <property type="entry name" value="Prot_kinase_dom"/>
</dbReference>
<feature type="chain" id="PRO_5035758069" description="Protein kinase domain-containing protein" evidence="2">
    <location>
        <begin position="35"/>
        <end position="581"/>
    </location>
</feature>
<dbReference type="SUPFAM" id="SSF56112">
    <property type="entry name" value="Protein kinase-like (PK-like)"/>
    <property type="match status" value="1"/>
</dbReference>
<keyword evidence="1" id="KW-0472">Membrane</keyword>
<comment type="caution">
    <text evidence="4">The sequence shown here is derived from an EMBL/GenBank/DDBJ whole genome shotgun (WGS) entry which is preliminary data.</text>
</comment>
<reference evidence="4" key="1">
    <citation type="journal article" date="2021" name="J. Hered.">
        <title>Genome Assembly of Salicaceae Populus deltoides (Eastern Cottonwood) I-69 Based on Nanopore Sequencing and Hi-C Technologies.</title>
        <authorList>
            <person name="Bai S."/>
            <person name="Wu H."/>
            <person name="Zhang J."/>
            <person name="Pan Z."/>
            <person name="Zhao W."/>
            <person name="Li Z."/>
            <person name="Tong C."/>
        </authorList>
    </citation>
    <scope>NUCLEOTIDE SEQUENCE</scope>
    <source>
        <tissue evidence="4">Leaf</tissue>
    </source>
</reference>
<dbReference type="Pfam" id="PF07207">
    <property type="entry name" value="Lir1"/>
    <property type="match status" value="1"/>
</dbReference>
<evidence type="ECO:0000313" key="4">
    <source>
        <dbReference type="EMBL" id="KAH8512990.1"/>
    </source>
</evidence>
<dbReference type="AlphaFoldDB" id="A0A8T2Z6Q7"/>
<keyword evidence="1" id="KW-1133">Transmembrane helix</keyword>
<evidence type="ECO:0000259" key="3">
    <source>
        <dbReference type="PROSITE" id="PS50011"/>
    </source>
</evidence>
<keyword evidence="5" id="KW-1185">Reference proteome</keyword>
<dbReference type="PANTHER" id="PTHR48055:SF22">
    <property type="entry name" value="LEUCINE-RICH REPEAT RECEPTOR-LIKE SERINE_THREONINE_TYROSINE-PROTEIN KINASE SOBIR1"/>
    <property type="match status" value="1"/>
</dbReference>
<dbReference type="GO" id="GO:0005524">
    <property type="term" value="F:ATP binding"/>
    <property type="evidence" value="ECO:0007669"/>
    <property type="project" value="InterPro"/>
</dbReference>
<dbReference type="Gene3D" id="3.30.200.20">
    <property type="entry name" value="Phosphorylase Kinase, domain 1"/>
    <property type="match status" value="1"/>
</dbReference>
<protein>
    <recommendedName>
        <fullName evidence="3">Protein kinase domain-containing protein</fullName>
    </recommendedName>
</protein>
<evidence type="ECO:0000256" key="2">
    <source>
        <dbReference type="SAM" id="SignalP"/>
    </source>
</evidence>